<evidence type="ECO:0000313" key="2">
    <source>
        <dbReference type="Proteomes" id="UP000014977"/>
    </source>
</evidence>
<keyword evidence="2" id="KW-1185">Reference proteome</keyword>
<reference evidence="1 2" key="1">
    <citation type="journal article" date="2013" name="Genome Announc.">
        <title>Draft genome sequences for three mercury-methylating, sulfate-reducing bacteria.</title>
        <authorList>
            <person name="Brown S.D."/>
            <person name="Hurt R.A.Jr."/>
            <person name="Gilmour C.C."/>
            <person name="Elias D.A."/>
        </authorList>
    </citation>
    <scope>NUCLEOTIDE SEQUENCE [LARGE SCALE GENOMIC DNA]</scope>
    <source>
        <strain evidence="1 2">DSM 2059</strain>
    </source>
</reference>
<protein>
    <submittedName>
        <fullName evidence="1">Uncharacterized protein</fullName>
    </submittedName>
</protein>
<comment type="caution">
    <text evidence="1">The sequence shown here is derived from an EMBL/GenBank/DDBJ whole genome shotgun (WGS) entry which is preliminary data.</text>
</comment>
<dbReference type="Proteomes" id="UP000014977">
    <property type="component" value="Unassembled WGS sequence"/>
</dbReference>
<proteinExistence type="predicted"/>
<name>S7V0B6_DESML</name>
<dbReference type="EMBL" id="ATHJ01000087">
    <property type="protein sequence ID" value="EPR39934.1"/>
    <property type="molecule type" value="Genomic_DNA"/>
</dbReference>
<dbReference type="AlphaFoldDB" id="S7V0B6"/>
<gene>
    <name evidence="1" type="ORF">dsmv_2507</name>
</gene>
<evidence type="ECO:0000313" key="1">
    <source>
        <dbReference type="EMBL" id="EPR39934.1"/>
    </source>
</evidence>
<accession>S7V0B6</accession>
<sequence length="174" mass="19766">MRPCRPLPPHPIRAQRLSASEIGAVQCFFLAATFRRVLNAFRHRRSVRIRWDCLLCPVSLCSTPFGIGDRCGLLKRLYVHDIRRVLNAFRHRRSVRATRHSLPSITRRAQRLSASEIGAVVAAGSTNTPGYVSAQRLSASEIGADQVGRFGREPDRVLNAFRHRRSVRKPNRYI</sequence>
<organism evidence="1 2">
    <name type="scientific">Desulfococcus multivorans DSM 2059</name>
    <dbReference type="NCBI Taxonomy" id="1121405"/>
    <lineage>
        <taxon>Bacteria</taxon>
        <taxon>Pseudomonadati</taxon>
        <taxon>Thermodesulfobacteriota</taxon>
        <taxon>Desulfobacteria</taxon>
        <taxon>Desulfobacterales</taxon>
        <taxon>Desulfococcaceae</taxon>
        <taxon>Desulfococcus</taxon>
    </lineage>
</organism>